<sequence length="77" mass="9226">MPTLLVQDGFKFFFYANEHEPKHVHVSKGDDYAKVELDTFRVSQDFMKPKELKKALAIIKANNQQFEEKWDEWHAKR</sequence>
<organism evidence="1 2">
    <name type="scientific">Allochromatium humboldtianum</name>
    <dbReference type="NCBI Taxonomy" id="504901"/>
    <lineage>
        <taxon>Bacteria</taxon>
        <taxon>Pseudomonadati</taxon>
        <taxon>Pseudomonadota</taxon>
        <taxon>Gammaproteobacteria</taxon>
        <taxon>Chromatiales</taxon>
        <taxon>Chromatiaceae</taxon>
        <taxon>Allochromatium</taxon>
    </lineage>
</organism>
<comment type="caution">
    <text evidence="1">The sequence shown here is derived from an EMBL/GenBank/DDBJ whole genome shotgun (WGS) entry which is preliminary data.</text>
</comment>
<dbReference type="AlphaFoldDB" id="A0A850RFT0"/>
<accession>A0A850RFT0</accession>
<dbReference type="EMBL" id="JABZEO010000008">
    <property type="protein sequence ID" value="NVZ10247.1"/>
    <property type="molecule type" value="Genomic_DNA"/>
</dbReference>
<dbReference type="InterPro" id="IPR025427">
    <property type="entry name" value="DUF4160"/>
</dbReference>
<dbReference type="Proteomes" id="UP000592294">
    <property type="component" value="Unassembled WGS sequence"/>
</dbReference>
<evidence type="ECO:0000313" key="2">
    <source>
        <dbReference type="Proteomes" id="UP000592294"/>
    </source>
</evidence>
<dbReference type="Pfam" id="PF13711">
    <property type="entry name" value="DUF4160"/>
    <property type="match status" value="1"/>
</dbReference>
<name>A0A850RFT0_9GAMM</name>
<gene>
    <name evidence="1" type="ORF">HW932_13345</name>
</gene>
<keyword evidence="2" id="KW-1185">Reference proteome</keyword>
<evidence type="ECO:0000313" key="1">
    <source>
        <dbReference type="EMBL" id="NVZ10247.1"/>
    </source>
</evidence>
<proteinExistence type="predicted"/>
<protein>
    <submittedName>
        <fullName evidence="1">DUF4160 domain-containing protein</fullName>
    </submittedName>
</protein>
<dbReference type="RefSeq" id="WP_176976988.1">
    <property type="nucleotide sequence ID" value="NZ_JABZEO010000008.1"/>
</dbReference>
<reference evidence="1 2" key="1">
    <citation type="submission" date="2020-06" db="EMBL/GenBank/DDBJ databases">
        <title>Whole-genome sequence of Allochromatium humboldtianum DSM 21881, type strain.</title>
        <authorList>
            <person name="Kyndt J.A."/>
            <person name="Meyer T.E."/>
        </authorList>
    </citation>
    <scope>NUCLEOTIDE SEQUENCE [LARGE SCALE GENOMIC DNA]</scope>
    <source>
        <strain evidence="1 2">DSM 21881</strain>
    </source>
</reference>